<dbReference type="Pfam" id="PF13873">
    <property type="entry name" value="Myb_DNA-bind_5"/>
    <property type="match status" value="1"/>
</dbReference>
<gene>
    <name evidence="2" type="ORF">OFUS_LOCUS2314</name>
</gene>
<evidence type="ECO:0000313" key="2">
    <source>
        <dbReference type="EMBL" id="CAH1774951.1"/>
    </source>
</evidence>
<dbReference type="EMBL" id="CAIIXF020000001">
    <property type="protein sequence ID" value="CAH1774951.1"/>
    <property type="molecule type" value="Genomic_DNA"/>
</dbReference>
<sequence length="123" mass="14012">MHYLSIMATPTRSRYSEEQLDMLVSLVEKSWDVLDGPLGVTPLHTSANRDKIWSNIANKVSAVGPSPWSAEKIQVGSKDSLELFESRLYIRLYLVYHVQLPAKPNGLREWSKLSLFKSEYFPG</sequence>
<dbReference type="Proteomes" id="UP000749559">
    <property type="component" value="Unassembled WGS sequence"/>
</dbReference>
<name>A0A8S4N2K6_OWEFU</name>
<accession>A0A8S4N2K6</accession>
<dbReference type="InterPro" id="IPR028002">
    <property type="entry name" value="Myb_DNA-bind_5"/>
</dbReference>
<comment type="caution">
    <text evidence="2">The sequence shown here is derived from an EMBL/GenBank/DDBJ whole genome shotgun (WGS) entry which is preliminary data.</text>
</comment>
<evidence type="ECO:0000313" key="3">
    <source>
        <dbReference type="Proteomes" id="UP000749559"/>
    </source>
</evidence>
<protein>
    <recommendedName>
        <fullName evidence="1">Myb/SANT-like DNA-binding domain-containing protein</fullName>
    </recommendedName>
</protein>
<dbReference type="AlphaFoldDB" id="A0A8S4N2K6"/>
<reference evidence="2" key="1">
    <citation type="submission" date="2022-03" db="EMBL/GenBank/DDBJ databases">
        <authorList>
            <person name="Martin C."/>
        </authorList>
    </citation>
    <scope>NUCLEOTIDE SEQUENCE</scope>
</reference>
<evidence type="ECO:0000259" key="1">
    <source>
        <dbReference type="Pfam" id="PF13873"/>
    </source>
</evidence>
<proteinExistence type="predicted"/>
<feature type="domain" description="Myb/SANT-like DNA-binding" evidence="1">
    <location>
        <begin position="13"/>
        <end position="74"/>
    </location>
</feature>
<organism evidence="2 3">
    <name type="scientific">Owenia fusiformis</name>
    <name type="common">Polychaete worm</name>
    <dbReference type="NCBI Taxonomy" id="6347"/>
    <lineage>
        <taxon>Eukaryota</taxon>
        <taxon>Metazoa</taxon>
        <taxon>Spiralia</taxon>
        <taxon>Lophotrochozoa</taxon>
        <taxon>Annelida</taxon>
        <taxon>Polychaeta</taxon>
        <taxon>Sedentaria</taxon>
        <taxon>Canalipalpata</taxon>
        <taxon>Sabellida</taxon>
        <taxon>Oweniida</taxon>
        <taxon>Oweniidae</taxon>
        <taxon>Owenia</taxon>
    </lineage>
</organism>
<keyword evidence="3" id="KW-1185">Reference proteome</keyword>